<evidence type="ECO:0000313" key="3">
    <source>
        <dbReference type="Proteomes" id="UP000282322"/>
    </source>
</evidence>
<organism evidence="2 3">
    <name type="scientific">Halocatena pleomorpha</name>
    <dbReference type="NCBI Taxonomy" id="1785090"/>
    <lineage>
        <taxon>Archaea</taxon>
        <taxon>Methanobacteriati</taxon>
        <taxon>Methanobacteriota</taxon>
        <taxon>Stenosarchaea group</taxon>
        <taxon>Halobacteria</taxon>
        <taxon>Halobacteriales</taxon>
        <taxon>Natronomonadaceae</taxon>
        <taxon>Halocatena</taxon>
    </lineage>
</organism>
<sequence>MSQQDTQPTDRASSAAVVAAAMSVLYSWYIFFIQGRQRRGIFVGLWPPTILAFASYLEQTDMVQHMQQESE</sequence>
<keyword evidence="1" id="KW-1133">Transmembrane helix</keyword>
<protein>
    <submittedName>
        <fullName evidence="2">Uncharacterized protein</fullName>
    </submittedName>
</protein>
<evidence type="ECO:0000256" key="1">
    <source>
        <dbReference type="SAM" id="Phobius"/>
    </source>
</evidence>
<keyword evidence="3" id="KW-1185">Reference proteome</keyword>
<reference evidence="2 3" key="1">
    <citation type="submission" date="2018-11" db="EMBL/GenBank/DDBJ databases">
        <title>Taxonoimc description of Halomarina strain SPP-AMP-1.</title>
        <authorList>
            <person name="Pal Y."/>
            <person name="Srinivasana K."/>
            <person name="Verma A."/>
            <person name="Kumar P."/>
        </authorList>
    </citation>
    <scope>NUCLEOTIDE SEQUENCE [LARGE SCALE GENOMIC DNA]</scope>
    <source>
        <strain evidence="2 3">SPP-AMP-1</strain>
    </source>
</reference>
<gene>
    <name evidence="2" type="ORF">EIK79_00070</name>
</gene>
<comment type="caution">
    <text evidence="2">The sequence shown here is derived from an EMBL/GenBank/DDBJ whole genome shotgun (WGS) entry which is preliminary data.</text>
</comment>
<keyword evidence="1" id="KW-0812">Transmembrane</keyword>
<feature type="transmembrane region" description="Helical" evidence="1">
    <location>
        <begin position="12"/>
        <end position="33"/>
    </location>
</feature>
<proteinExistence type="predicted"/>
<keyword evidence="1" id="KW-0472">Membrane</keyword>
<dbReference type="EMBL" id="RRCH01000001">
    <property type="protein sequence ID" value="RRJ34214.1"/>
    <property type="molecule type" value="Genomic_DNA"/>
</dbReference>
<evidence type="ECO:0000313" key="2">
    <source>
        <dbReference type="EMBL" id="RRJ34214.1"/>
    </source>
</evidence>
<feature type="transmembrane region" description="Helical" evidence="1">
    <location>
        <begin position="40"/>
        <end position="57"/>
    </location>
</feature>
<name>A0A3P3RLN0_9EURY</name>
<accession>A0A3P3RLN0</accession>
<dbReference type="Proteomes" id="UP000282322">
    <property type="component" value="Unassembled WGS sequence"/>
</dbReference>
<dbReference type="AlphaFoldDB" id="A0A3P3RLN0"/>